<organism evidence="1">
    <name type="scientific">Arundo donax</name>
    <name type="common">Giant reed</name>
    <name type="synonym">Donax arundinaceus</name>
    <dbReference type="NCBI Taxonomy" id="35708"/>
    <lineage>
        <taxon>Eukaryota</taxon>
        <taxon>Viridiplantae</taxon>
        <taxon>Streptophyta</taxon>
        <taxon>Embryophyta</taxon>
        <taxon>Tracheophyta</taxon>
        <taxon>Spermatophyta</taxon>
        <taxon>Magnoliopsida</taxon>
        <taxon>Liliopsida</taxon>
        <taxon>Poales</taxon>
        <taxon>Poaceae</taxon>
        <taxon>PACMAD clade</taxon>
        <taxon>Arundinoideae</taxon>
        <taxon>Arundineae</taxon>
        <taxon>Arundo</taxon>
    </lineage>
</organism>
<proteinExistence type="predicted"/>
<reference evidence="1" key="2">
    <citation type="journal article" date="2015" name="Data Brief">
        <title>Shoot transcriptome of the giant reed, Arundo donax.</title>
        <authorList>
            <person name="Barrero R.A."/>
            <person name="Guerrero F.D."/>
            <person name="Moolhuijzen P."/>
            <person name="Goolsby J.A."/>
            <person name="Tidwell J."/>
            <person name="Bellgard S.E."/>
            <person name="Bellgard M.I."/>
        </authorList>
    </citation>
    <scope>NUCLEOTIDE SEQUENCE</scope>
    <source>
        <tissue evidence="1">Shoot tissue taken approximately 20 cm above the soil surface</tissue>
    </source>
</reference>
<dbReference type="EMBL" id="GBRH01280935">
    <property type="protein sequence ID" value="JAD16960.1"/>
    <property type="molecule type" value="Transcribed_RNA"/>
</dbReference>
<protein>
    <submittedName>
        <fullName evidence="1">Uncharacterized protein</fullName>
    </submittedName>
</protein>
<sequence>MEECSCNKCFMGITGGFLAPVSKLPARGRAISPRGGDVKTGKVYVVGRRSSRLLSEGCQFRAKSEYIKLAS</sequence>
<evidence type="ECO:0000313" key="1">
    <source>
        <dbReference type="EMBL" id="JAD16960.1"/>
    </source>
</evidence>
<name>A0A0A9Q9H0_ARUDO</name>
<reference evidence="1" key="1">
    <citation type="submission" date="2014-09" db="EMBL/GenBank/DDBJ databases">
        <authorList>
            <person name="Magalhaes I.L.F."/>
            <person name="Oliveira U."/>
            <person name="Santos F.R."/>
            <person name="Vidigal T.H.D.A."/>
            <person name="Brescovit A.D."/>
            <person name="Santos A.J."/>
        </authorList>
    </citation>
    <scope>NUCLEOTIDE SEQUENCE</scope>
    <source>
        <tissue evidence="1">Shoot tissue taken approximately 20 cm above the soil surface</tissue>
    </source>
</reference>
<dbReference type="AlphaFoldDB" id="A0A0A9Q9H0"/>
<accession>A0A0A9Q9H0</accession>